<dbReference type="OrthoDB" id="47567at2759"/>
<dbReference type="Proteomes" id="UP000693970">
    <property type="component" value="Unassembled WGS sequence"/>
</dbReference>
<feature type="region of interest" description="Disordered" evidence="1">
    <location>
        <begin position="1"/>
        <end position="25"/>
    </location>
</feature>
<reference evidence="2" key="1">
    <citation type="journal article" date="2021" name="Sci. Rep.">
        <title>Diploid genomic architecture of Nitzschia inconspicua, an elite biomass production diatom.</title>
        <authorList>
            <person name="Oliver A."/>
            <person name="Podell S."/>
            <person name="Pinowska A."/>
            <person name="Traller J.C."/>
            <person name="Smith S.R."/>
            <person name="McClure R."/>
            <person name="Beliaev A."/>
            <person name="Bohutskyi P."/>
            <person name="Hill E.A."/>
            <person name="Rabines A."/>
            <person name="Zheng H."/>
            <person name="Allen L.Z."/>
            <person name="Kuo A."/>
            <person name="Grigoriev I.V."/>
            <person name="Allen A.E."/>
            <person name="Hazlebeck D."/>
            <person name="Allen E.E."/>
        </authorList>
    </citation>
    <scope>NUCLEOTIDE SEQUENCE</scope>
    <source>
        <strain evidence="2">Hildebrandi</strain>
    </source>
</reference>
<evidence type="ECO:0000256" key="1">
    <source>
        <dbReference type="SAM" id="MobiDB-lite"/>
    </source>
</evidence>
<sequence>MDRKRPRSTSPTPGPGGNSLAGVPSSTSLAQKLLRSPISRIEALNELLRITVSPDMNYALDGDALLKAMAKVFYEVIGWDEEREKQRQQQEEEEEEEDDDERETQFSAKHAWMQQHLSPPQAKWAEYCQTHLTKSYLSVEDLKTLDAIMTVLRNLSFVAANLRLMAYSNDIVAILAGSLYEQSSKLVGALEDNSNNATVLAQNALHILTNLTPYMDVTGQKLVCDKLFLKSATPENTNNDGDGVKLPDPDTFGQAADGRWGFGSVYLAKKLDTKEDFVQDVSQEMLLQLTKDYLVWVWSIFPALGKVLVDTTSPRAVTMMAVELLQEFINLARVGVVGTVEDQENSGDVPNLRAIMVHIPDTILQRLTDFLYIPRLSSDSLEYTDPIVNIVTRVTPLKLLGGYDSTVDTDIRDRSLDVLVPLLELDSPNMAKRLGTKPSSNGGLVNNRIFDSVVPILATKSGRNEAPLLAVQLLKELAKAEENKNGLLYIQERVIAIASKDPRVAHLAFNHLYAPKEVQQ</sequence>
<name>A0A9K3LMU7_9STRA</name>
<comment type="caution">
    <text evidence="2">The sequence shown here is derived from an EMBL/GenBank/DDBJ whole genome shotgun (WGS) entry which is preliminary data.</text>
</comment>
<accession>A0A9K3LMU7</accession>
<keyword evidence="3" id="KW-1185">Reference proteome</keyword>
<proteinExistence type="predicted"/>
<protein>
    <submittedName>
        <fullName evidence="2">Uncharacterized protein</fullName>
    </submittedName>
</protein>
<gene>
    <name evidence="2" type="ORF">IV203_038563</name>
</gene>
<feature type="compositionally biased region" description="Acidic residues" evidence="1">
    <location>
        <begin position="91"/>
        <end position="102"/>
    </location>
</feature>
<reference evidence="2" key="2">
    <citation type="submission" date="2021-04" db="EMBL/GenBank/DDBJ databases">
        <authorList>
            <person name="Podell S."/>
        </authorList>
    </citation>
    <scope>NUCLEOTIDE SEQUENCE</scope>
    <source>
        <strain evidence="2">Hildebrandi</strain>
    </source>
</reference>
<evidence type="ECO:0000313" key="3">
    <source>
        <dbReference type="Proteomes" id="UP000693970"/>
    </source>
</evidence>
<dbReference type="EMBL" id="JAGRRH010000009">
    <property type="protein sequence ID" value="KAG7365360.1"/>
    <property type="molecule type" value="Genomic_DNA"/>
</dbReference>
<evidence type="ECO:0000313" key="2">
    <source>
        <dbReference type="EMBL" id="KAG7365360.1"/>
    </source>
</evidence>
<organism evidence="2 3">
    <name type="scientific">Nitzschia inconspicua</name>
    <dbReference type="NCBI Taxonomy" id="303405"/>
    <lineage>
        <taxon>Eukaryota</taxon>
        <taxon>Sar</taxon>
        <taxon>Stramenopiles</taxon>
        <taxon>Ochrophyta</taxon>
        <taxon>Bacillariophyta</taxon>
        <taxon>Bacillariophyceae</taxon>
        <taxon>Bacillariophycidae</taxon>
        <taxon>Bacillariales</taxon>
        <taxon>Bacillariaceae</taxon>
        <taxon>Nitzschia</taxon>
    </lineage>
</organism>
<dbReference type="AlphaFoldDB" id="A0A9K3LMU7"/>
<feature type="region of interest" description="Disordered" evidence="1">
    <location>
        <begin position="84"/>
        <end position="107"/>
    </location>
</feature>